<protein>
    <submittedName>
        <fullName evidence="3">Uncharacterized protein</fullName>
    </submittedName>
</protein>
<dbReference type="EMBL" id="CP007152">
    <property type="protein sequence ID" value="AHI33165.1"/>
    <property type="molecule type" value="Genomic_DNA"/>
</dbReference>
<dbReference type="Proteomes" id="UP000035081">
    <property type="component" value="Chromosome"/>
</dbReference>
<accession>W5YVS5</accession>
<proteinExistence type="predicted"/>
<dbReference type="PROSITE" id="PS51257">
    <property type="entry name" value="PROKAR_LIPOPROTEIN"/>
    <property type="match status" value="1"/>
</dbReference>
<feature type="region of interest" description="Disordered" evidence="1">
    <location>
        <begin position="26"/>
        <end position="48"/>
    </location>
</feature>
<evidence type="ECO:0000256" key="2">
    <source>
        <dbReference type="SAM" id="SignalP"/>
    </source>
</evidence>
<feature type="signal peptide" evidence="2">
    <location>
        <begin position="1"/>
        <end position="28"/>
    </location>
</feature>
<evidence type="ECO:0000313" key="3">
    <source>
        <dbReference type="EMBL" id="AHI33165.1"/>
    </source>
</evidence>
<keyword evidence="2" id="KW-0732">Signal</keyword>
<gene>
    <name evidence="3" type="ORF">AU15_11010</name>
</gene>
<name>W5YVS5_9GAMM</name>
<dbReference type="AlphaFoldDB" id="W5YVS5"/>
<dbReference type="HOGENOM" id="CLU_2494237_0_0_6"/>
<reference evidence="3 4" key="1">
    <citation type="journal article" date="2014" name="Genome Announc.">
        <title>Draft Genome Sequences of Marinobacter similis A3d10T and Marinobacter salarius R9SW1T.</title>
        <authorList>
            <person name="Ivanova E.P."/>
            <person name="Ng H.J."/>
            <person name="Webb H.K."/>
            <person name="Feng G."/>
            <person name="Oshima K."/>
            <person name="Hattori M."/>
            <person name="Ohkuma M."/>
            <person name="Sergeev A.F."/>
            <person name="Mikhailov V.V."/>
            <person name="Crawford R.J."/>
            <person name="Sawabe T."/>
        </authorList>
    </citation>
    <scope>NUCLEOTIDE SEQUENCE [LARGE SCALE GENOMIC DNA]</scope>
    <source>
        <strain evidence="4">A3d10 and R9SW1</strain>
    </source>
</reference>
<dbReference type="KEGG" id="msr:AU15_11010"/>
<evidence type="ECO:0000256" key="1">
    <source>
        <dbReference type="SAM" id="MobiDB-lite"/>
    </source>
</evidence>
<dbReference type="RefSeq" id="WP_041333848.1">
    <property type="nucleotide sequence ID" value="NZ_JAEMOR010000044.1"/>
</dbReference>
<evidence type="ECO:0000313" key="4">
    <source>
        <dbReference type="Proteomes" id="UP000035081"/>
    </source>
</evidence>
<sequence>MTSMTRPRPLALSITLLLMAGCSGNQDAANAQHSREPTADKAPASTPTKTDVVSHYADLAHATFQDAVTTAEVLGEVVDARLWPVC</sequence>
<organism evidence="3 4">
    <name type="scientific">Marinobacter salarius</name>
    <dbReference type="NCBI Taxonomy" id="1420917"/>
    <lineage>
        <taxon>Bacteria</taxon>
        <taxon>Pseudomonadati</taxon>
        <taxon>Pseudomonadota</taxon>
        <taxon>Gammaproteobacteria</taxon>
        <taxon>Pseudomonadales</taxon>
        <taxon>Marinobacteraceae</taxon>
        <taxon>Marinobacter</taxon>
    </lineage>
</organism>
<feature type="chain" id="PRO_5004875675" evidence="2">
    <location>
        <begin position="29"/>
        <end position="86"/>
    </location>
</feature>